<evidence type="ECO:0000256" key="11">
    <source>
        <dbReference type="SAM" id="MobiDB-lite"/>
    </source>
</evidence>
<dbReference type="Pfam" id="PF00795">
    <property type="entry name" value="CN_hydrolase"/>
    <property type="match status" value="1"/>
</dbReference>
<dbReference type="PIRSF" id="PIRSF006630">
    <property type="entry name" value="NADS_GAT"/>
    <property type="match status" value="1"/>
</dbReference>
<evidence type="ECO:0000256" key="1">
    <source>
        <dbReference type="ARBA" id="ARBA00005188"/>
    </source>
</evidence>
<evidence type="ECO:0000256" key="3">
    <source>
        <dbReference type="ARBA" id="ARBA00022598"/>
    </source>
</evidence>
<gene>
    <name evidence="7" type="primary">nadE</name>
    <name evidence="13" type="ORF">A9308_09345</name>
</gene>
<feature type="binding site" evidence="7">
    <location>
        <position position="207"/>
    </location>
    <ligand>
        <name>L-glutamine</name>
        <dbReference type="ChEBI" id="CHEBI:58359"/>
    </ligand>
</feature>
<protein>
    <recommendedName>
        <fullName evidence="7 8">Glutamine-dependent NAD(+) synthetase</fullName>
        <ecNumber evidence="7 8">6.3.5.1</ecNumber>
    </recommendedName>
    <alternativeName>
        <fullName evidence="7 8">NAD(+) synthase [glutamine-hydrolyzing]</fullName>
    </alternativeName>
</protein>
<dbReference type="GO" id="GO:0000257">
    <property type="term" value="F:nitrilase activity"/>
    <property type="evidence" value="ECO:0007669"/>
    <property type="project" value="UniProtKB-ARBA"/>
</dbReference>
<reference evidence="13 14" key="1">
    <citation type="submission" date="2016-06" db="EMBL/GenBank/DDBJ databases">
        <title>Draft genome of Moraxella atlantae CCUG 66109.</title>
        <authorList>
            <person name="Salva-Serra F."/>
            <person name="Engstrom-Jakobsson H."/>
            <person name="Thorell K."/>
            <person name="Gonzales-Siles L."/>
            <person name="Karlsson R."/>
            <person name="Boulund F."/>
            <person name="Engstrand L."/>
            <person name="Kristiansson E."/>
            <person name="Moore E."/>
        </authorList>
    </citation>
    <scope>NUCLEOTIDE SEQUENCE [LARGE SCALE GENOMIC DNA]</scope>
    <source>
        <strain evidence="13 14">CCUG 66109</strain>
    </source>
</reference>
<keyword evidence="4 7" id="KW-0547">Nucleotide-binding</keyword>
<evidence type="ECO:0000256" key="7">
    <source>
        <dbReference type="HAMAP-Rule" id="MF_02090"/>
    </source>
</evidence>
<feature type="binding site" evidence="7">
    <location>
        <position position="543"/>
    </location>
    <ligand>
        <name>deamido-NAD(+)</name>
        <dbReference type="ChEBI" id="CHEBI:58437"/>
        <note>ligand shared between two neighboring subunits</note>
    </ligand>
</feature>
<dbReference type="InterPro" id="IPR014445">
    <property type="entry name" value="Gln-dep_NAD_synthase"/>
</dbReference>
<dbReference type="NCBIfam" id="NF010588">
    <property type="entry name" value="PRK13981.1"/>
    <property type="match status" value="1"/>
</dbReference>
<name>A0A1B8QAD0_9GAMM</name>
<dbReference type="InterPro" id="IPR000132">
    <property type="entry name" value="Nitrilase/CN_hydratase_CS"/>
</dbReference>
<dbReference type="GO" id="GO:0005524">
    <property type="term" value="F:ATP binding"/>
    <property type="evidence" value="ECO:0007669"/>
    <property type="project" value="UniProtKB-UniRule"/>
</dbReference>
<dbReference type="AlphaFoldDB" id="A0A1B8QAD0"/>
<comment type="similarity">
    <text evidence="2 7 8">In the C-terminal section; belongs to the NAD synthetase family.</text>
</comment>
<feature type="binding site" evidence="7">
    <location>
        <position position="431"/>
    </location>
    <ligand>
        <name>deamido-NAD(+)</name>
        <dbReference type="ChEBI" id="CHEBI:58437"/>
        <note>ligand shared between two neighboring subunits</note>
    </ligand>
</feature>
<dbReference type="GO" id="GO:0008795">
    <property type="term" value="F:NAD+ synthase activity"/>
    <property type="evidence" value="ECO:0007669"/>
    <property type="project" value="UniProtKB-UniRule"/>
</dbReference>
<dbReference type="PROSITE" id="PS50263">
    <property type="entry name" value="CN_HYDROLASE"/>
    <property type="match status" value="1"/>
</dbReference>
<accession>A0A1B8QAD0</accession>
<dbReference type="Gene3D" id="3.60.110.10">
    <property type="entry name" value="Carbon-nitrogen hydrolase"/>
    <property type="match status" value="1"/>
</dbReference>
<dbReference type="GO" id="GO:0009435">
    <property type="term" value="P:NAD+ biosynthetic process"/>
    <property type="evidence" value="ECO:0007669"/>
    <property type="project" value="UniProtKB-UniRule"/>
</dbReference>
<dbReference type="PANTHER" id="PTHR23090">
    <property type="entry name" value="NH 3 /GLUTAMINE-DEPENDENT NAD + SYNTHETASE"/>
    <property type="match status" value="1"/>
</dbReference>
<dbReference type="FunFam" id="3.40.50.620:FF:000106">
    <property type="entry name" value="Glutamine-dependent NAD(+) synthetase"/>
    <property type="match status" value="1"/>
</dbReference>
<dbReference type="PANTHER" id="PTHR23090:SF9">
    <property type="entry name" value="GLUTAMINE-DEPENDENT NAD(+) SYNTHETASE"/>
    <property type="match status" value="1"/>
</dbReference>
<evidence type="ECO:0000256" key="10">
    <source>
        <dbReference type="RuleBase" id="RU003811"/>
    </source>
</evidence>
<comment type="catalytic activity">
    <reaction evidence="7 8">
        <text>deamido-NAD(+) + L-glutamine + ATP + H2O = L-glutamate + AMP + diphosphate + NAD(+) + H(+)</text>
        <dbReference type="Rhea" id="RHEA:24384"/>
        <dbReference type="ChEBI" id="CHEBI:15377"/>
        <dbReference type="ChEBI" id="CHEBI:15378"/>
        <dbReference type="ChEBI" id="CHEBI:29985"/>
        <dbReference type="ChEBI" id="CHEBI:30616"/>
        <dbReference type="ChEBI" id="CHEBI:33019"/>
        <dbReference type="ChEBI" id="CHEBI:57540"/>
        <dbReference type="ChEBI" id="CHEBI:58359"/>
        <dbReference type="ChEBI" id="CHEBI:58437"/>
        <dbReference type="ChEBI" id="CHEBI:456215"/>
        <dbReference type="EC" id="6.3.5.1"/>
    </reaction>
</comment>
<comment type="similarity">
    <text evidence="10">Belongs to the NAD synthetase family.</text>
</comment>
<evidence type="ECO:0000313" key="13">
    <source>
        <dbReference type="EMBL" id="OBX76023.1"/>
    </source>
</evidence>
<feature type="active site" description="Nucleophile; for glutaminase activity" evidence="7">
    <location>
        <position position="175"/>
    </location>
</feature>
<dbReference type="Pfam" id="PF02540">
    <property type="entry name" value="NAD_synthase"/>
    <property type="match status" value="1"/>
</dbReference>
<comment type="pathway">
    <text evidence="1 7 8">Cofactor biosynthesis; NAD(+) biosynthesis; NAD(+) from deamido-NAD(+) (L-Gln route): step 1/1.</text>
</comment>
<comment type="caution">
    <text evidence="13">The sequence shown here is derived from an EMBL/GenBank/DDBJ whole genome shotgun (WGS) entry which is preliminary data.</text>
</comment>
<feature type="binding site" evidence="7">
    <location>
        <position position="145"/>
    </location>
    <ligand>
        <name>L-glutamine</name>
        <dbReference type="ChEBI" id="CHEBI:58359"/>
    </ligand>
</feature>
<evidence type="ECO:0000256" key="6">
    <source>
        <dbReference type="ARBA" id="ARBA00023027"/>
    </source>
</evidence>
<evidence type="ECO:0000256" key="9">
    <source>
        <dbReference type="PROSITE-ProRule" id="PRU10139"/>
    </source>
</evidence>
<dbReference type="Gene3D" id="3.40.50.620">
    <property type="entry name" value="HUPs"/>
    <property type="match status" value="1"/>
</dbReference>
<feature type="binding site" evidence="7">
    <location>
        <begin position="319"/>
        <end position="326"/>
    </location>
    <ligand>
        <name>ATP</name>
        <dbReference type="ChEBI" id="CHEBI:30616"/>
    </ligand>
</feature>
<dbReference type="SUPFAM" id="SSF52402">
    <property type="entry name" value="Adenine nucleotide alpha hydrolases-like"/>
    <property type="match status" value="1"/>
</dbReference>
<dbReference type="GO" id="GO:0004359">
    <property type="term" value="F:glutaminase activity"/>
    <property type="evidence" value="ECO:0007669"/>
    <property type="project" value="InterPro"/>
</dbReference>
<sequence>MPHNTPNTPPESQTHAATDSAPPNTAPNDTPELRVAIAQQQFIVGDIVHNAHKMVALANEARQKGANLIVFPELALLGYPPEDLLLRPSLAARVKYAFEILSHVQDIVMLVGYPHIDTHGTFNSLAIIHNGQQKGFYHKQCLPNYGVFDEQRYFNTGQNNVLFDYQGLTIGLLICEDLWQQAPIAALKHKGADIVVCVNASPFEQNKQQIRKDLLQRRASEHQLPIVYVNTVGGQDDLVFDGGSMVVDADGQCAHEAPRFLQQMLYASIRRDADSGRLMLSSQRKAPLALSPIAETYQALVVGLRDYVNLSGFNGVLVGLSGGIDSALTLCIAVDALGADKVYAVMMPYEYTSQISLQDAQAQARRLNVSYTVCPIHDAVEGMRRTLEPMFSNTKADTTEENIQARARGMILMALSNKFGHLVITTGNKSEMAVGYATLYGDMAGGFDVLKDVYKTQVYALANYRNRLEESPVIPERVITRPPSAELRPDQTDQDSLPDYDTLDKILELYIDRDFGFDAIVQAGYDKALVQRILSMVDHNEYKRRQAAIGTKISQRAFGRARRYPLVNHWSLEFVRSDADAQGKA</sequence>
<feature type="active site" description="For glutaminase activity" evidence="7">
    <location>
        <position position="139"/>
    </location>
</feature>
<comment type="caution">
    <text evidence="7">Lacks conserved residue(s) required for the propagation of feature annotation.</text>
</comment>
<dbReference type="RefSeq" id="WP_067238050.1">
    <property type="nucleotide sequence ID" value="NZ_LZMZ01000035.1"/>
</dbReference>
<keyword evidence="3 7" id="KW-0436">Ligase</keyword>
<evidence type="ECO:0000256" key="5">
    <source>
        <dbReference type="ARBA" id="ARBA00022840"/>
    </source>
</evidence>
<dbReference type="EC" id="6.3.5.1" evidence="7 8"/>
<dbReference type="UniPathway" id="UPA00253">
    <property type="reaction ID" value="UER00334"/>
</dbReference>
<dbReference type="STRING" id="34059.A9308_09345"/>
<dbReference type="InterPro" id="IPR003010">
    <property type="entry name" value="C-N_Hydrolase"/>
</dbReference>
<dbReference type="InterPro" id="IPR014729">
    <property type="entry name" value="Rossmann-like_a/b/a_fold"/>
</dbReference>
<dbReference type="InterPro" id="IPR003694">
    <property type="entry name" value="NAD_synthase"/>
</dbReference>
<keyword evidence="5 7" id="KW-0067">ATP-binding</keyword>
<dbReference type="CDD" id="cd00553">
    <property type="entry name" value="NAD_synthase"/>
    <property type="match status" value="1"/>
</dbReference>
<feature type="active site" description="Proton acceptor; for glutaminase activity" evidence="7">
    <location>
        <position position="73"/>
    </location>
</feature>
<dbReference type="CDD" id="cd07570">
    <property type="entry name" value="GAT_Gln-NAD-synth"/>
    <property type="match status" value="1"/>
</dbReference>
<feature type="active site" description="Proton acceptor" evidence="9">
    <location>
        <position position="73"/>
    </location>
</feature>
<dbReference type="GO" id="GO:0005737">
    <property type="term" value="C:cytoplasm"/>
    <property type="evidence" value="ECO:0007669"/>
    <property type="project" value="InterPro"/>
</dbReference>
<evidence type="ECO:0000256" key="4">
    <source>
        <dbReference type="ARBA" id="ARBA00022741"/>
    </source>
</evidence>
<keyword evidence="6 7" id="KW-0520">NAD</keyword>
<comment type="function">
    <text evidence="7">Catalyzes the ATP-dependent amidation of deamido-NAD to form NAD. Uses L-glutamine as a nitrogen source.</text>
</comment>
<dbReference type="InterPro" id="IPR036526">
    <property type="entry name" value="C-N_Hydrolase_sf"/>
</dbReference>
<feature type="binding site" evidence="7">
    <location>
        <position position="201"/>
    </location>
    <ligand>
        <name>L-glutamine</name>
        <dbReference type="ChEBI" id="CHEBI:58359"/>
    </ligand>
</feature>
<organism evidence="13 14">
    <name type="scientific">Faucicola atlantae</name>
    <dbReference type="NCBI Taxonomy" id="34059"/>
    <lineage>
        <taxon>Bacteria</taxon>
        <taxon>Pseudomonadati</taxon>
        <taxon>Pseudomonadota</taxon>
        <taxon>Gammaproteobacteria</taxon>
        <taxon>Moraxellales</taxon>
        <taxon>Moraxellaceae</taxon>
        <taxon>Faucicola</taxon>
    </lineage>
</organism>
<feature type="domain" description="CN hydrolase" evidence="12">
    <location>
        <begin position="33"/>
        <end position="271"/>
    </location>
</feature>
<dbReference type="OrthoDB" id="9760188at2"/>
<feature type="region of interest" description="Disordered" evidence="11">
    <location>
        <begin position="1"/>
        <end position="30"/>
    </location>
</feature>
<dbReference type="SUPFAM" id="SSF56317">
    <property type="entry name" value="Carbon-nitrogen hydrolase"/>
    <property type="match status" value="1"/>
</dbReference>
<dbReference type="PROSITE" id="PS00920">
    <property type="entry name" value="NITRIL_CHT_1"/>
    <property type="match status" value="1"/>
</dbReference>
<dbReference type="NCBIfam" id="TIGR00552">
    <property type="entry name" value="nadE"/>
    <property type="match status" value="1"/>
</dbReference>
<evidence type="ECO:0000313" key="14">
    <source>
        <dbReference type="Proteomes" id="UP000092508"/>
    </source>
</evidence>
<evidence type="ECO:0000256" key="2">
    <source>
        <dbReference type="ARBA" id="ARBA00007145"/>
    </source>
</evidence>
<dbReference type="Proteomes" id="UP000092508">
    <property type="component" value="Unassembled WGS sequence"/>
</dbReference>
<dbReference type="GO" id="GO:0003952">
    <property type="term" value="F:NAD+ synthase (glutamine-hydrolyzing) activity"/>
    <property type="evidence" value="ECO:0007669"/>
    <property type="project" value="UniProtKB-UniRule"/>
</dbReference>
<feature type="binding site" evidence="7">
    <location>
        <position position="426"/>
    </location>
    <ligand>
        <name>ATP</name>
        <dbReference type="ChEBI" id="CHEBI:30616"/>
    </ligand>
</feature>
<dbReference type="HAMAP" id="MF_02090">
    <property type="entry name" value="NadE_glutamine_dep"/>
    <property type="match status" value="1"/>
</dbReference>
<proteinExistence type="inferred from homology"/>
<feature type="binding site" evidence="7">
    <location>
        <position position="402"/>
    </location>
    <ligand>
        <name>deamido-NAD(+)</name>
        <dbReference type="ChEBI" id="CHEBI:58437"/>
        <note>ligand shared between two neighboring subunits</note>
    </ligand>
</feature>
<evidence type="ECO:0000259" key="12">
    <source>
        <dbReference type="PROSITE" id="PS50263"/>
    </source>
</evidence>
<evidence type="ECO:0000256" key="8">
    <source>
        <dbReference type="PIRNR" id="PIRNR006630"/>
    </source>
</evidence>
<feature type="compositionally biased region" description="Polar residues" evidence="11">
    <location>
        <begin position="1"/>
        <end position="28"/>
    </location>
</feature>
<dbReference type="EMBL" id="LZMZ01000035">
    <property type="protein sequence ID" value="OBX76023.1"/>
    <property type="molecule type" value="Genomic_DNA"/>
</dbReference>
<dbReference type="InterPro" id="IPR022310">
    <property type="entry name" value="NAD/GMP_synthase"/>
</dbReference>